<sequence length="992" mass="112943">MDPDSKQLLRPTQVLDNFDVYETRTSLYFVGSDESSGQYRVMKINRATKEASQMVVDDGIVYTKESAAAVVADIRAKPAKLLVGGVCGILGLVRFTKGFYVSVVTRRKPVALLGGHYVYHVEDTRLLSVASRPERSEAEDRHIRTFRNVDLTKNFYYSHTYDITHTLQRNVKMAQAIGNEKPSYNGMFVWNYQLICNATYLNVKPEWTIALVHGYVDQSRLAILGRDVFVTLVARRSRVFAGVRYLKRGVNGRGYVANDVETEQIVNTMELTSFDQPFGRPFSNPYFTSYVQHRGSIPLFWSQDTSGMVPKPPIEINVRDPYFVEAGRHFDSLFRRYGTPVIVLNLIKIKERTKRESRLGEEFSEGLRYLNQFLPKGHKIRYVAWDMSRAKKNREEDVLAILEVIAEETLALTGFFHNGPELYSNFIKRHDAGDERELRQTVRWQTGIVRSNCIDCLDRTNAAQSIIGKVVLAHQLYELGQIDEPHLSFNTDAAMIIEEMYHDLGDTIALQYGGSHLVNTVQTYRRNNNWRSHSRDIVEALRRYYSNSLLDMERQEAITMFLERSLLEECKDDDCVGDNVLSPLGSPIANQVGALGSSQWWTTLGAESTDDIGDGQEENEEEGVEKNTTHKDDYWNEYYRPHEYTSFDSLFVGHLNSTATLHPNMDIQNMPSPFVDRNAKSAHTYSQVRRVQQEPQWLKSETDEYTDPTRVSRQEIYEKLCAKTVQPQVIQPMGVGGWITDGISSPLQEPQVSQQELEEYEKYVHQFDDLKKWIVPPSSKLYVDVHNAGMRTPDRDLARSPTHPEPPATTSKLKMDTGSLSMMAMERQRSQTPTPGMQAHSLMSLSATLPVRPASRKVTPLEILRRSPSLYASGRQRANTSTTERGSLWGLWSNVPSLGSKRGSFVGQQGAGGELSAMLQRRASHGHLAKHDRSRSLDFANSLAQPPRQPAFGQHDEKDEDMVTEPRVSEADLRIYQEYVKMRKAFQGQLRV</sequence>
<accession>A0ACC1JI28</accession>
<dbReference type="EMBL" id="JANBPW010000010">
    <property type="protein sequence ID" value="KAJ1951491.1"/>
    <property type="molecule type" value="Genomic_DNA"/>
</dbReference>
<proteinExistence type="predicted"/>
<evidence type="ECO:0000313" key="2">
    <source>
        <dbReference type="Proteomes" id="UP001150603"/>
    </source>
</evidence>
<organism evidence="1 2">
    <name type="scientific">Linderina macrospora</name>
    <dbReference type="NCBI Taxonomy" id="4868"/>
    <lineage>
        <taxon>Eukaryota</taxon>
        <taxon>Fungi</taxon>
        <taxon>Fungi incertae sedis</taxon>
        <taxon>Zoopagomycota</taxon>
        <taxon>Kickxellomycotina</taxon>
        <taxon>Kickxellomycetes</taxon>
        <taxon>Kickxellales</taxon>
        <taxon>Kickxellaceae</taxon>
        <taxon>Linderina</taxon>
    </lineage>
</organism>
<evidence type="ECO:0000313" key="1">
    <source>
        <dbReference type="EMBL" id="KAJ1951491.1"/>
    </source>
</evidence>
<gene>
    <name evidence="1" type="primary">FIG4</name>
    <name evidence="1" type="ORF">FBU59_000121</name>
</gene>
<reference evidence="1" key="1">
    <citation type="submission" date="2022-07" db="EMBL/GenBank/DDBJ databases">
        <title>Phylogenomic reconstructions and comparative analyses of Kickxellomycotina fungi.</title>
        <authorList>
            <person name="Reynolds N.K."/>
            <person name="Stajich J.E."/>
            <person name="Barry K."/>
            <person name="Grigoriev I.V."/>
            <person name="Crous P."/>
            <person name="Smith M.E."/>
        </authorList>
    </citation>
    <scope>NUCLEOTIDE SEQUENCE</scope>
    <source>
        <strain evidence="1">NRRL 5244</strain>
    </source>
</reference>
<dbReference type="Proteomes" id="UP001150603">
    <property type="component" value="Unassembled WGS sequence"/>
</dbReference>
<keyword evidence="2" id="KW-1185">Reference proteome</keyword>
<name>A0ACC1JI28_9FUNG</name>
<comment type="caution">
    <text evidence="1">The sequence shown here is derived from an EMBL/GenBank/DDBJ whole genome shotgun (WGS) entry which is preliminary data.</text>
</comment>
<protein>
    <submittedName>
        <fullName evidence="1">Phosphatidylinositol-3,5-bisphosphate 5-phosphatase</fullName>
    </submittedName>
</protein>